<dbReference type="GO" id="GO:0016887">
    <property type="term" value="F:ATP hydrolysis activity"/>
    <property type="evidence" value="ECO:0007669"/>
    <property type="project" value="InterPro"/>
</dbReference>
<dbReference type="Proteomes" id="UP000422764">
    <property type="component" value="Chromosome"/>
</dbReference>
<sequence>MLKIKNLQVSYGAIKAVKGIDIEVKQGTIVSILGANGAGKTSTLHAISGLIPKSQGTIEFEGKDITNLPAEKIVPLGIVQCPEGRRIFPQLTVEENLKIGCYSRKDKNFNEDFERIYSLFPRLRERKKQMAGTLSGGEQQMLAIGRGLMARPKVFIMDEPSLGLAPIIVKEIFKTIQQIRKEGVTVLLVEQNAFQTIKISDYVYVLETGKISVEGPAEVVKNDENVKKSYLGG</sequence>
<keyword evidence="3" id="KW-0547">Nucleotide-binding</keyword>
<dbReference type="Pfam" id="PF00005">
    <property type="entry name" value="ABC_tran"/>
    <property type="match status" value="1"/>
</dbReference>
<evidence type="ECO:0000256" key="1">
    <source>
        <dbReference type="ARBA" id="ARBA00005417"/>
    </source>
</evidence>
<evidence type="ECO:0000313" key="7">
    <source>
        <dbReference type="EMBL" id="QGU96708.1"/>
    </source>
</evidence>
<evidence type="ECO:0000313" key="8">
    <source>
        <dbReference type="Proteomes" id="UP000422764"/>
    </source>
</evidence>
<dbReference type="PANTHER" id="PTHR43820">
    <property type="entry name" value="HIGH-AFFINITY BRANCHED-CHAIN AMINO ACID TRANSPORT ATP-BINDING PROTEIN LIVF"/>
    <property type="match status" value="1"/>
</dbReference>
<dbReference type="CDD" id="cd03224">
    <property type="entry name" value="ABC_TM1139_LivF_branched"/>
    <property type="match status" value="1"/>
</dbReference>
<evidence type="ECO:0000256" key="3">
    <source>
        <dbReference type="ARBA" id="ARBA00022741"/>
    </source>
</evidence>
<dbReference type="InterPro" id="IPR003593">
    <property type="entry name" value="AAA+_ATPase"/>
</dbReference>
<keyword evidence="2" id="KW-0813">Transport</keyword>
<dbReference type="GO" id="GO:0015807">
    <property type="term" value="P:L-amino acid transport"/>
    <property type="evidence" value="ECO:0007669"/>
    <property type="project" value="TreeGrafter"/>
</dbReference>
<dbReference type="Gene3D" id="3.40.50.300">
    <property type="entry name" value="P-loop containing nucleotide triphosphate hydrolases"/>
    <property type="match status" value="1"/>
</dbReference>
<dbReference type="InterPro" id="IPR017871">
    <property type="entry name" value="ABC_transporter-like_CS"/>
</dbReference>
<dbReference type="InterPro" id="IPR030660">
    <property type="entry name" value="ABC_branched_ATPase_LivF/BraG"/>
</dbReference>
<feature type="domain" description="ABC transporter" evidence="6">
    <location>
        <begin position="2"/>
        <end position="233"/>
    </location>
</feature>
<evidence type="ECO:0000259" key="6">
    <source>
        <dbReference type="PROSITE" id="PS50893"/>
    </source>
</evidence>
<evidence type="ECO:0000256" key="4">
    <source>
        <dbReference type="ARBA" id="ARBA00022840"/>
    </source>
</evidence>
<name>A0A6I6F8G8_9CLOT</name>
<dbReference type="AlphaFoldDB" id="A0A6I6F8G8"/>
<proteinExistence type="inferred from homology"/>
<dbReference type="EMBL" id="CP046522">
    <property type="protein sequence ID" value="QGU96708.1"/>
    <property type="molecule type" value="Genomic_DNA"/>
</dbReference>
<dbReference type="PROSITE" id="PS50893">
    <property type="entry name" value="ABC_TRANSPORTER_2"/>
    <property type="match status" value="1"/>
</dbReference>
<dbReference type="GO" id="GO:0015658">
    <property type="term" value="F:branched-chain amino acid transmembrane transporter activity"/>
    <property type="evidence" value="ECO:0007669"/>
    <property type="project" value="InterPro"/>
</dbReference>
<evidence type="ECO:0000256" key="2">
    <source>
        <dbReference type="ARBA" id="ARBA00022448"/>
    </source>
</evidence>
<dbReference type="SMART" id="SM00382">
    <property type="entry name" value="AAA"/>
    <property type="match status" value="1"/>
</dbReference>
<keyword evidence="5" id="KW-0029">Amino-acid transport</keyword>
<dbReference type="SUPFAM" id="SSF52540">
    <property type="entry name" value="P-loop containing nucleoside triphosphate hydrolases"/>
    <property type="match status" value="1"/>
</dbReference>
<protein>
    <submittedName>
        <fullName evidence="7">ATP-binding cassette domain-containing protein</fullName>
    </submittedName>
</protein>
<dbReference type="InterPro" id="IPR003439">
    <property type="entry name" value="ABC_transporter-like_ATP-bd"/>
</dbReference>
<organism evidence="7 8">
    <name type="scientific">Clostridium bovifaecis</name>
    <dbReference type="NCBI Taxonomy" id="2184719"/>
    <lineage>
        <taxon>Bacteria</taxon>
        <taxon>Bacillati</taxon>
        <taxon>Bacillota</taxon>
        <taxon>Clostridia</taxon>
        <taxon>Eubacteriales</taxon>
        <taxon>Clostridiaceae</taxon>
        <taxon>Clostridium</taxon>
    </lineage>
</organism>
<dbReference type="PROSITE" id="PS00211">
    <property type="entry name" value="ABC_TRANSPORTER_1"/>
    <property type="match status" value="1"/>
</dbReference>
<dbReference type="InterPro" id="IPR052156">
    <property type="entry name" value="BCAA_Transport_ATP-bd_LivF"/>
</dbReference>
<gene>
    <name evidence="7" type="ORF">GOM49_17900</name>
</gene>
<accession>A0A6I6F8G8</accession>
<comment type="similarity">
    <text evidence="1">Belongs to the ABC transporter superfamily.</text>
</comment>
<reference evidence="7 8" key="1">
    <citation type="submission" date="2019-12" db="EMBL/GenBank/DDBJ databases">
        <title>Genome sequenceing of Clostridium bovifaecis.</title>
        <authorList>
            <person name="Yao Y."/>
        </authorList>
    </citation>
    <scope>NUCLEOTIDE SEQUENCE [LARGE SCALE GENOMIC DNA]</scope>
    <source>
        <strain evidence="7 8">BXX</strain>
    </source>
</reference>
<dbReference type="PANTHER" id="PTHR43820:SF4">
    <property type="entry name" value="HIGH-AFFINITY BRANCHED-CHAIN AMINO ACID TRANSPORT ATP-BINDING PROTEIN LIVF"/>
    <property type="match status" value="1"/>
</dbReference>
<evidence type="ECO:0000256" key="5">
    <source>
        <dbReference type="ARBA" id="ARBA00022970"/>
    </source>
</evidence>
<keyword evidence="4 7" id="KW-0067">ATP-binding</keyword>
<dbReference type="InterPro" id="IPR027417">
    <property type="entry name" value="P-loop_NTPase"/>
</dbReference>
<dbReference type="PIRSF" id="PIRSF039137">
    <property type="entry name" value="ABC_branched_ATPase"/>
    <property type="match status" value="1"/>
</dbReference>
<dbReference type="GO" id="GO:0005524">
    <property type="term" value="F:ATP binding"/>
    <property type="evidence" value="ECO:0007669"/>
    <property type="project" value="UniProtKB-KW"/>
</dbReference>
<keyword evidence="8" id="KW-1185">Reference proteome</keyword>